<dbReference type="RefSeq" id="WP_378181210.1">
    <property type="nucleotide sequence ID" value="NZ_JBHTCR010000007.1"/>
</dbReference>
<feature type="transmembrane region" description="Helical" evidence="1">
    <location>
        <begin position="155"/>
        <end position="178"/>
    </location>
</feature>
<organism evidence="2 3">
    <name type="scientific">Chryseobacterium zhengzhouense</name>
    <dbReference type="NCBI Taxonomy" id="1636086"/>
    <lineage>
        <taxon>Bacteria</taxon>
        <taxon>Pseudomonadati</taxon>
        <taxon>Bacteroidota</taxon>
        <taxon>Flavobacteriia</taxon>
        <taxon>Flavobacteriales</taxon>
        <taxon>Weeksellaceae</taxon>
        <taxon>Chryseobacterium group</taxon>
        <taxon>Chryseobacterium</taxon>
    </lineage>
</organism>
<keyword evidence="1" id="KW-0812">Transmembrane</keyword>
<keyword evidence="1" id="KW-1133">Transmembrane helix</keyword>
<keyword evidence="1" id="KW-0472">Membrane</keyword>
<feature type="transmembrane region" description="Helical" evidence="1">
    <location>
        <begin position="78"/>
        <end position="96"/>
    </location>
</feature>
<comment type="caution">
    <text evidence="2">The sequence shown here is derived from an EMBL/GenBank/DDBJ whole genome shotgun (WGS) entry which is preliminary data.</text>
</comment>
<protein>
    <submittedName>
        <fullName evidence="2">Uncharacterized protein</fullName>
    </submittedName>
</protein>
<evidence type="ECO:0000313" key="2">
    <source>
        <dbReference type="EMBL" id="MFC7348128.1"/>
    </source>
</evidence>
<feature type="transmembrane region" description="Helical" evidence="1">
    <location>
        <begin position="117"/>
        <end position="135"/>
    </location>
</feature>
<reference evidence="3" key="1">
    <citation type="journal article" date="2019" name="Int. J. Syst. Evol. Microbiol.">
        <title>The Global Catalogue of Microorganisms (GCM) 10K type strain sequencing project: providing services to taxonomists for standard genome sequencing and annotation.</title>
        <authorList>
            <consortium name="The Broad Institute Genomics Platform"/>
            <consortium name="The Broad Institute Genome Sequencing Center for Infectious Disease"/>
            <person name="Wu L."/>
            <person name="Ma J."/>
        </authorList>
    </citation>
    <scope>NUCLEOTIDE SEQUENCE [LARGE SCALE GENOMIC DNA]</scope>
    <source>
        <strain evidence="3">CCUG 54781</strain>
    </source>
</reference>
<name>A0ABW2M216_9FLAO</name>
<accession>A0ABW2M216</accession>
<feature type="transmembrane region" description="Helical" evidence="1">
    <location>
        <begin position="48"/>
        <end position="66"/>
    </location>
</feature>
<gene>
    <name evidence="2" type="ORF">ACFQO9_15525</name>
</gene>
<sequence length="193" mass="22524">MIQNISFEKAFDEVKQIWKEDLKFTKSFNGEEVSVFVKTIKDKKINRILSKSLLWVCIILLGVFLLSKFNVKGSFEEIMVYSFYVISGIPAIYYLLNIKWFNLIFRNKSFKINIYQGANIMAFLPGLMMLGGSFFSKMAERIYDFVNVGSRIGLASFILLACFLWFFSFGFLMQIAFIQSIKKMKPYLKTFNL</sequence>
<evidence type="ECO:0000313" key="3">
    <source>
        <dbReference type="Proteomes" id="UP001596550"/>
    </source>
</evidence>
<proteinExistence type="predicted"/>
<keyword evidence="3" id="KW-1185">Reference proteome</keyword>
<dbReference type="Proteomes" id="UP001596550">
    <property type="component" value="Unassembled WGS sequence"/>
</dbReference>
<evidence type="ECO:0000256" key="1">
    <source>
        <dbReference type="SAM" id="Phobius"/>
    </source>
</evidence>
<dbReference type="EMBL" id="JBHTCR010000007">
    <property type="protein sequence ID" value="MFC7348128.1"/>
    <property type="molecule type" value="Genomic_DNA"/>
</dbReference>